<evidence type="ECO:0000313" key="2">
    <source>
        <dbReference type="EMBL" id="CDN40222.1"/>
    </source>
</evidence>
<dbReference type="PANTHER" id="PTHR22642">
    <property type="entry name" value="IMIDAZOLONEPROPIONASE"/>
    <property type="match status" value="1"/>
</dbReference>
<proteinExistence type="predicted"/>
<dbReference type="Gene3D" id="3.20.20.140">
    <property type="entry name" value="Metal-dependent hydrolases"/>
    <property type="match status" value="1"/>
</dbReference>
<dbReference type="KEGG" id="mamp:MAMA39_00980"/>
<dbReference type="SUPFAM" id="SSF51338">
    <property type="entry name" value="Composite domain of metallo-dependent hydrolases"/>
    <property type="match status" value="1"/>
</dbReference>
<protein>
    <recommendedName>
        <fullName evidence="1">Amidohydrolase 3 domain-containing protein</fullName>
    </recommendedName>
</protein>
<name>A0A292II45_9MOLU</name>
<dbReference type="AlphaFoldDB" id="A0A292II45"/>
<evidence type="ECO:0000259" key="1">
    <source>
        <dbReference type="Pfam" id="PF07969"/>
    </source>
</evidence>
<reference evidence="2 3" key="1">
    <citation type="journal article" date="2015" name="Clin. Infect. Dis.">
        <title>Genomic Investigations unmask Mycoplasma amphoriforme, a new respiratory pathogen.</title>
        <authorList>
            <person name="Gillespie S.H."/>
            <person name="Ling C.L."/>
            <person name="Oravcova K."/>
            <person name="Pinheiro M."/>
            <person name="Wells L."/>
            <person name="Bryant J.M."/>
            <person name="McHugh T.D."/>
            <person name="Bebear C."/>
            <person name="Webster D."/>
            <person name="Harris S.R."/>
            <person name="Seth-Smith H.M."/>
            <person name="Thomson N.R."/>
        </authorList>
    </citation>
    <scope>NUCLEOTIDE SEQUENCE [LARGE SCALE GENOMIC DNA]</scope>
    <source>
        <strain evidence="2 3">A39</strain>
    </source>
</reference>
<evidence type="ECO:0000313" key="3">
    <source>
        <dbReference type="Proteomes" id="UP000261764"/>
    </source>
</evidence>
<feature type="domain" description="Amidohydrolase 3" evidence="1">
    <location>
        <begin position="45"/>
        <end position="535"/>
    </location>
</feature>
<gene>
    <name evidence="2" type="ORF">MAMA39_00980</name>
</gene>
<dbReference type="CDD" id="cd01300">
    <property type="entry name" value="YtcJ_like"/>
    <property type="match status" value="1"/>
</dbReference>
<accession>A0A292II45</accession>
<organism evidence="2 3">
    <name type="scientific">Mycoplasma amphoriforme A39</name>
    <dbReference type="NCBI Taxonomy" id="572419"/>
    <lineage>
        <taxon>Bacteria</taxon>
        <taxon>Bacillati</taxon>
        <taxon>Mycoplasmatota</taxon>
        <taxon>Mollicutes</taxon>
        <taxon>Mycoplasmataceae</taxon>
        <taxon>Mycoplasma</taxon>
    </lineage>
</organism>
<sequence length="537" mass="61330">MKTAYVNGKVYLGKNRFAQAFVVENDLFKAVGSTKAISQIKVDTTVDLQQNLVIAGLNDSHIHFRMAALNLLNLDLTKITSLKAIISESKKYIKKHGLSAKKMLWAEGWDEALLTDCNRHLTRFDLDQISTTVPIYFTRACRHMIVCNTPALKQMKMFTKNFKSEFGGIIDHDEQNYPNGVLREGATVYARKMYTPPSLDEQIKIYQKMMTKLNELGVTSVHACDLTDENIENHYQVYEEACKRDLLTLKFYHQIWTSSPEKVHLFFSAFKKLQKKPQHEFNRLAHLKIFADGSVGARTAALQDAYADEDDNHGFLVYDDQKLDDVVKKATSENISIVCHALGDVAINQILDIFLKYDQTKKNPLRHGIVHCLITDPKTIQRIKKQNIVVYAQPCLYDSSMLFLKKRLGKKRFANCLTFKSFLDNHIKLAFGTDAPISDHNPWPNLYFAISRIDLTNQPRLGSTPEQKISLWQALDAYTTGSAYGSFEEKIKGQIKKNYKADFAILNQDIFSLKKLADLKKTKALNTYVNGKLVYQQ</sequence>
<dbReference type="EMBL" id="HG937516">
    <property type="protein sequence ID" value="CDN40222.1"/>
    <property type="molecule type" value="Genomic_DNA"/>
</dbReference>
<dbReference type="Pfam" id="PF07969">
    <property type="entry name" value="Amidohydro_3"/>
    <property type="match status" value="1"/>
</dbReference>
<dbReference type="SUPFAM" id="SSF51556">
    <property type="entry name" value="Metallo-dependent hydrolases"/>
    <property type="match status" value="1"/>
</dbReference>
<dbReference type="GO" id="GO:0016810">
    <property type="term" value="F:hydrolase activity, acting on carbon-nitrogen (but not peptide) bonds"/>
    <property type="evidence" value="ECO:0007669"/>
    <property type="project" value="InterPro"/>
</dbReference>
<keyword evidence="3" id="KW-1185">Reference proteome</keyword>
<dbReference type="PANTHER" id="PTHR22642:SF2">
    <property type="entry name" value="PROTEIN LONG AFTER FAR-RED 3"/>
    <property type="match status" value="1"/>
</dbReference>
<dbReference type="RefSeq" id="WP_343251563.1">
    <property type="nucleotide sequence ID" value="NZ_HG937516.1"/>
</dbReference>
<dbReference type="InterPro" id="IPR013108">
    <property type="entry name" value="Amidohydro_3"/>
</dbReference>
<dbReference type="Gene3D" id="2.30.40.10">
    <property type="entry name" value="Urease, subunit C, domain 1"/>
    <property type="match status" value="1"/>
</dbReference>
<dbReference type="Gene3D" id="3.10.310.70">
    <property type="match status" value="1"/>
</dbReference>
<dbReference type="InterPro" id="IPR033932">
    <property type="entry name" value="YtcJ-like"/>
</dbReference>
<dbReference type="Proteomes" id="UP000261764">
    <property type="component" value="Chromosome I"/>
</dbReference>
<dbReference type="InterPro" id="IPR011059">
    <property type="entry name" value="Metal-dep_hydrolase_composite"/>
</dbReference>
<dbReference type="InterPro" id="IPR032466">
    <property type="entry name" value="Metal_Hydrolase"/>
</dbReference>